<keyword evidence="3" id="KW-1185">Reference proteome</keyword>
<organism evidence="2 3">
    <name type="scientific">Oceanobacillus limi</name>
    <dbReference type="NCBI Taxonomy" id="930131"/>
    <lineage>
        <taxon>Bacteria</taxon>
        <taxon>Bacillati</taxon>
        <taxon>Bacillota</taxon>
        <taxon>Bacilli</taxon>
        <taxon>Bacillales</taxon>
        <taxon>Bacillaceae</taxon>
        <taxon>Oceanobacillus</taxon>
    </lineage>
</organism>
<accession>A0A1I0ES95</accession>
<evidence type="ECO:0000256" key="1">
    <source>
        <dbReference type="SAM" id="Phobius"/>
    </source>
</evidence>
<dbReference type="Proteomes" id="UP000198618">
    <property type="component" value="Unassembled WGS sequence"/>
</dbReference>
<gene>
    <name evidence="2" type="ORF">SAMN05216389_11239</name>
</gene>
<sequence length="80" mass="9133">MLLRLFNKTLALLAILLFAYKLLYDKTFSFVFYLGPIMLVSFGIEYVKGENKENKGIGYFYLFGVLLLCVALVINNLPSI</sequence>
<dbReference type="STRING" id="930131.SAMN05216389_11239"/>
<protein>
    <recommendedName>
        <fullName evidence="4">DUF3953 domain-containing protein</fullName>
    </recommendedName>
</protein>
<dbReference type="AlphaFoldDB" id="A0A1I0ES95"/>
<keyword evidence="1" id="KW-1133">Transmembrane helix</keyword>
<evidence type="ECO:0000313" key="2">
    <source>
        <dbReference type="EMBL" id="SET47447.1"/>
    </source>
</evidence>
<keyword evidence="1" id="KW-0472">Membrane</keyword>
<evidence type="ECO:0000313" key="3">
    <source>
        <dbReference type="Proteomes" id="UP000198618"/>
    </source>
</evidence>
<keyword evidence="1" id="KW-0812">Transmembrane</keyword>
<proteinExistence type="predicted"/>
<dbReference type="EMBL" id="FOHE01000012">
    <property type="protein sequence ID" value="SET47447.1"/>
    <property type="molecule type" value="Genomic_DNA"/>
</dbReference>
<name>A0A1I0ES95_9BACI</name>
<feature type="transmembrane region" description="Helical" evidence="1">
    <location>
        <begin position="30"/>
        <end position="47"/>
    </location>
</feature>
<evidence type="ECO:0008006" key="4">
    <source>
        <dbReference type="Google" id="ProtNLM"/>
    </source>
</evidence>
<feature type="transmembrane region" description="Helical" evidence="1">
    <location>
        <begin position="59"/>
        <end position="77"/>
    </location>
</feature>
<reference evidence="2 3" key="1">
    <citation type="submission" date="2016-10" db="EMBL/GenBank/DDBJ databases">
        <authorList>
            <person name="de Groot N.N."/>
        </authorList>
    </citation>
    <scope>NUCLEOTIDE SEQUENCE [LARGE SCALE GENOMIC DNA]</scope>
    <source>
        <strain evidence="2 3">IBRC-M 10780</strain>
    </source>
</reference>
<dbReference type="RefSeq" id="WP_090870656.1">
    <property type="nucleotide sequence ID" value="NZ_FOHE01000012.1"/>
</dbReference>